<reference evidence="1 2" key="1">
    <citation type="submission" date="2015-04" db="EMBL/GenBank/DDBJ databases">
        <authorList>
            <person name="Syromyatnikov M.Y."/>
            <person name="Popov V.N."/>
        </authorList>
    </citation>
    <scope>NUCLEOTIDE SEQUENCE [LARGE SCALE GENOMIC DNA]</scope>
</reference>
<dbReference type="EMBL" id="CVRI01000031">
    <property type="protein sequence ID" value="CRK92561.1"/>
    <property type="molecule type" value="Genomic_DNA"/>
</dbReference>
<keyword evidence="2" id="KW-1185">Reference proteome</keyword>
<evidence type="ECO:0000313" key="1">
    <source>
        <dbReference type="EMBL" id="CRK92561.1"/>
    </source>
</evidence>
<accession>A0A1J1I2F9</accession>
<dbReference type="AlphaFoldDB" id="A0A1J1I2F9"/>
<proteinExistence type="predicted"/>
<gene>
    <name evidence="1" type="ORF">CLUMA_CG006122</name>
</gene>
<evidence type="ECO:0000313" key="2">
    <source>
        <dbReference type="Proteomes" id="UP000183832"/>
    </source>
</evidence>
<name>A0A1J1I2F9_9DIPT</name>
<dbReference type="Proteomes" id="UP000183832">
    <property type="component" value="Unassembled WGS sequence"/>
</dbReference>
<sequence length="147" mass="17323">MSSSQIKLTETCFFPYVTQFEFFCDNSFSSLTHSHADDSIVRKNKARTVDVKKIQQYNVVIRLRRRTKQKKEKFWEVSCHLIEISYVLKRCNNDLGNTTIREFFIKKLAPADVVEIKKSIKNYLTHLVLLFRQISTTEGLKASYYNI</sequence>
<protein>
    <submittedName>
        <fullName evidence="1">CLUMA_CG006122, isoform A</fullName>
    </submittedName>
</protein>
<organism evidence="1 2">
    <name type="scientific">Clunio marinus</name>
    <dbReference type="NCBI Taxonomy" id="568069"/>
    <lineage>
        <taxon>Eukaryota</taxon>
        <taxon>Metazoa</taxon>
        <taxon>Ecdysozoa</taxon>
        <taxon>Arthropoda</taxon>
        <taxon>Hexapoda</taxon>
        <taxon>Insecta</taxon>
        <taxon>Pterygota</taxon>
        <taxon>Neoptera</taxon>
        <taxon>Endopterygota</taxon>
        <taxon>Diptera</taxon>
        <taxon>Nematocera</taxon>
        <taxon>Chironomoidea</taxon>
        <taxon>Chironomidae</taxon>
        <taxon>Clunio</taxon>
    </lineage>
</organism>